<feature type="chain" id="PRO_5039342357" evidence="1">
    <location>
        <begin position="22"/>
        <end position="376"/>
    </location>
</feature>
<sequence length="376" mass="41563">MRPLRPLRVPVMLLAVATAGAVTIPVGVAAADSEDPSAGTCGVVDSDWQVSSRVEPHRTELFDTYGNSGTGWTGGDSTYSVRLPGGRTAWMFSDTFLGPVEPDLTRPIETPFLNNSFVIQKGDSLTTVTGGTADEPDSLVPPAEPNTWNWLGAGIATPRSFDIMFLQFGTFGPGMWDFEWQANKLVRFDPWTYEVRDVVPMPSEAGVQWASWIERAGRYTYIYGVDDQGASKYMHLARVRGSDLTKPWEYWTGDGWSDEETDSAPIMPGVANEYSVTSFKDGYLLVTQDTNELFSTNIVGYVSCTPWGPFTPVGTLYQTPETGGNIITYNAHEHPEQRRGNKLIVTYNVNSLDSAELYDDVTIYRPRFVEVELSKG</sequence>
<name>A0A7K3M6U2_9ACTN</name>
<reference evidence="3 4" key="1">
    <citation type="submission" date="2019-11" db="EMBL/GenBank/DDBJ databases">
        <authorList>
            <person name="Li X.-J."/>
            <person name="Feng X.-M."/>
        </authorList>
    </citation>
    <scope>NUCLEOTIDE SEQUENCE [LARGE SCALE GENOMIC DNA]</scope>
    <source>
        <strain evidence="3 4">XMNu-373</strain>
    </source>
</reference>
<dbReference type="AlphaFoldDB" id="A0A7K3M6U2"/>
<dbReference type="Pfam" id="PF13810">
    <property type="entry name" value="DUF4185"/>
    <property type="match status" value="1"/>
</dbReference>
<evidence type="ECO:0000256" key="1">
    <source>
        <dbReference type="SAM" id="SignalP"/>
    </source>
</evidence>
<accession>A0A7K3M6U2</accession>
<evidence type="ECO:0000313" key="4">
    <source>
        <dbReference type="Proteomes" id="UP000460435"/>
    </source>
</evidence>
<evidence type="ECO:0000313" key="3">
    <source>
        <dbReference type="EMBL" id="NDL58975.1"/>
    </source>
</evidence>
<comment type="caution">
    <text evidence="3">The sequence shown here is derived from an EMBL/GenBank/DDBJ whole genome shotgun (WGS) entry which is preliminary data.</text>
</comment>
<dbReference type="RefSeq" id="WP_222851468.1">
    <property type="nucleotide sequence ID" value="NZ_WLZY01000006.1"/>
</dbReference>
<gene>
    <name evidence="3" type="ORF">F7O44_18060</name>
</gene>
<organism evidence="3 4">
    <name type="scientific">Phytoactinopolyspora mesophila</name>
    <dbReference type="NCBI Taxonomy" id="2650750"/>
    <lineage>
        <taxon>Bacteria</taxon>
        <taxon>Bacillati</taxon>
        <taxon>Actinomycetota</taxon>
        <taxon>Actinomycetes</taxon>
        <taxon>Jiangellales</taxon>
        <taxon>Jiangellaceae</taxon>
        <taxon>Phytoactinopolyspora</taxon>
    </lineage>
</organism>
<dbReference type="Proteomes" id="UP000460435">
    <property type="component" value="Unassembled WGS sequence"/>
</dbReference>
<evidence type="ECO:0000259" key="2">
    <source>
        <dbReference type="Pfam" id="PF13810"/>
    </source>
</evidence>
<feature type="domain" description="DUF4185" evidence="2">
    <location>
        <begin position="197"/>
        <end position="346"/>
    </location>
</feature>
<proteinExistence type="predicted"/>
<dbReference type="InterPro" id="IPR025442">
    <property type="entry name" value="DUF4185"/>
</dbReference>
<feature type="signal peptide" evidence="1">
    <location>
        <begin position="1"/>
        <end position="21"/>
    </location>
</feature>
<protein>
    <submittedName>
        <fullName evidence="3">DUF4185 domain-containing protein</fullName>
    </submittedName>
</protein>
<keyword evidence="4" id="KW-1185">Reference proteome</keyword>
<keyword evidence="1" id="KW-0732">Signal</keyword>
<dbReference type="EMBL" id="WLZY01000006">
    <property type="protein sequence ID" value="NDL58975.1"/>
    <property type="molecule type" value="Genomic_DNA"/>
</dbReference>